<dbReference type="Proteomes" id="UP000813444">
    <property type="component" value="Unassembled WGS sequence"/>
</dbReference>
<evidence type="ECO:0000313" key="3">
    <source>
        <dbReference type="EMBL" id="KAH7329586.1"/>
    </source>
</evidence>
<evidence type="ECO:0000313" key="4">
    <source>
        <dbReference type="Proteomes" id="UP000813444"/>
    </source>
</evidence>
<dbReference type="EMBL" id="JAGPNK010000001">
    <property type="protein sequence ID" value="KAH7329586.1"/>
    <property type="molecule type" value="Genomic_DNA"/>
</dbReference>
<protein>
    <submittedName>
        <fullName evidence="3">Uncharacterized protein</fullName>
    </submittedName>
</protein>
<comment type="caution">
    <text evidence="3">The sequence shown here is derived from an EMBL/GenBank/DDBJ whole genome shotgun (WGS) entry which is preliminary data.</text>
</comment>
<organism evidence="3 4">
    <name type="scientific">Stachybotrys elegans</name>
    <dbReference type="NCBI Taxonomy" id="80388"/>
    <lineage>
        <taxon>Eukaryota</taxon>
        <taxon>Fungi</taxon>
        <taxon>Dikarya</taxon>
        <taxon>Ascomycota</taxon>
        <taxon>Pezizomycotina</taxon>
        <taxon>Sordariomycetes</taxon>
        <taxon>Hypocreomycetidae</taxon>
        <taxon>Hypocreales</taxon>
        <taxon>Stachybotryaceae</taxon>
        <taxon>Stachybotrys</taxon>
    </lineage>
</organism>
<feature type="region of interest" description="Disordered" evidence="1">
    <location>
        <begin position="308"/>
        <end position="354"/>
    </location>
</feature>
<feature type="region of interest" description="Disordered" evidence="1">
    <location>
        <begin position="216"/>
        <end position="285"/>
    </location>
</feature>
<feature type="chain" id="PRO_5035458338" evidence="2">
    <location>
        <begin position="24"/>
        <end position="429"/>
    </location>
</feature>
<sequence>MRSFVSFSVLALATGSAAKGVWTTPHDKYSSSVGVLGCKINTDRVAYWPGSVDCDNICVKLTNGDRSVHLLRIDQSGGAYDISYDAWSYLQTGESATADPVVGGSVAMEYEEVDASECADLIYTEGSKIPLSASNSMNFLTSCLSQPNSYVAKNHVLFNICDAICTLGHDEECTLDLATSNQPSCPHTLGLTVELTSAPVIDIQYQSGHAVIAGSGDPAPANWSPNSVSVNSAPPKEEPKEEPPSPPPSPPKPAPSSQAPKPSEAPKPSSSPIPSPSPSPEPGIFYEVTGTLVSSTVAAEPTVEVAAPVSSSVEVPAEPSTTALAVPSSSSVEVPEAPSSTVAPSSPVAIPTTASHNSTASFTFAPSASHTTLTFSTGRPAVPSNPATTPGGAPVSSSTPPPDNAANSASIPMLALVSSILACSLASLL</sequence>
<feature type="compositionally biased region" description="Pro residues" evidence="1">
    <location>
        <begin position="263"/>
        <end position="281"/>
    </location>
</feature>
<dbReference type="PANTHER" id="PTHR38850">
    <property type="entry name" value="CERATO-PLATANIN"/>
    <property type="match status" value="1"/>
</dbReference>
<gene>
    <name evidence="3" type="ORF">B0I35DRAFT_47709</name>
</gene>
<reference evidence="3" key="1">
    <citation type="journal article" date="2021" name="Nat. Commun.">
        <title>Genetic determinants of endophytism in the Arabidopsis root mycobiome.</title>
        <authorList>
            <person name="Mesny F."/>
            <person name="Miyauchi S."/>
            <person name="Thiergart T."/>
            <person name="Pickel B."/>
            <person name="Atanasova L."/>
            <person name="Karlsson M."/>
            <person name="Huettel B."/>
            <person name="Barry K.W."/>
            <person name="Haridas S."/>
            <person name="Chen C."/>
            <person name="Bauer D."/>
            <person name="Andreopoulos W."/>
            <person name="Pangilinan J."/>
            <person name="LaButti K."/>
            <person name="Riley R."/>
            <person name="Lipzen A."/>
            <person name="Clum A."/>
            <person name="Drula E."/>
            <person name="Henrissat B."/>
            <person name="Kohler A."/>
            <person name="Grigoriev I.V."/>
            <person name="Martin F.M."/>
            <person name="Hacquard S."/>
        </authorList>
    </citation>
    <scope>NUCLEOTIDE SEQUENCE</scope>
    <source>
        <strain evidence="3">MPI-CAGE-CH-0235</strain>
    </source>
</reference>
<feature type="compositionally biased region" description="Pro residues" evidence="1">
    <location>
        <begin position="244"/>
        <end position="254"/>
    </location>
</feature>
<keyword evidence="2" id="KW-0732">Signal</keyword>
<feature type="signal peptide" evidence="2">
    <location>
        <begin position="1"/>
        <end position="23"/>
    </location>
</feature>
<evidence type="ECO:0000256" key="1">
    <source>
        <dbReference type="SAM" id="MobiDB-lite"/>
    </source>
</evidence>
<feature type="compositionally biased region" description="Low complexity" evidence="1">
    <location>
        <begin position="308"/>
        <end position="349"/>
    </location>
</feature>
<dbReference type="OrthoDB" id="5370830at2759"/>
<evidence type="ECO:0000256" key="2">
    <source>
        <dbReference type="SAM" id="SignalP"/>
    </source>
</evidence>
<name>A0A8K0T3K3_9HYPO</name>
<dbReference type="PANTHER" id="PTHR38850:SF2">
    <property type="entry name" value="CERATO-PLATANIN"/>
    <property type="match status" value="1"/>
</dbReference>
<accession>A0A8K0T3K3</accession>
<feature type="region of interest" description="Disordered" evidence="1">
    <location>
        <begin position="373"/>
        <end position="408"/>
    </location>
</feature>
<keyword evidence="4" id="KW-1185">Reference proteome</keyword>
<proteinExistence type="predicted"/>
<dbReference type="AlphaFoldDB" id="A0A8K0T3K3"/>
<feature type="compositionally biased region" description="Low complexity" evidence="1">
    <location>
        <begin position="220"/>
        <end position="234"/>
    </location>
</feature>